<dbReference type="EMBL" id="LT607754">
    <property type="protein sequence ID" value="SCG56443.1"/>
    <property type="molecule type" value="Genomic_DNA"/>
</dbReference>
<proteinExistence type="predicted"/>
<dbReference type="RefSeq" id="WP_089012567.1">
    <property type="nucleotide sequence ID" value="NZ_LT607754.1"/>
</dbReference>
<evidence type="ECO:0000313" key="4">
    <source>
        <dbReference type="Proteomes" id="UP000198221"/>
    </source>
</evidence>
<dbReference type="AlphaFoldDB" id="A0A1C5IED5"/>
<feature type="domain" description="DUF4142" evidence="2">
    <location>
        <begin position="48"/>
        <end position="180"/>
    </location>
</feature>
<name>A0A1C5IED5_9ACTN</name>
<accession>A0A1C5IED5</accession>
<keyword evidence="4" id="KW-1185">Reference proteome</keyword>
<feature type="transmembrane region" description="Helical" evidence="1">
    <location>
        <begin position="224"/>
        <end position="244"/>
    </location>
</feature>
<keyword evidence="1" id="KW-0812">Transmembrane</keyword>
<gene>
    <name evidence="3" type="ORF">GA0070613_2681</name>
</gene>
<dbReference type="Pfam" id="PF13628">
    <property type="entry name" value="DUF4142"/>
    <property type="match status" value="1"/>
</dbReference>
<organism evidence="3 4">
    <name type="scientific">Micromonospora inositola</name>
    <dbReference type="NCBI Taxonomy" id="47865"/>
    <lineage>
        <taxon>Bacteria</taxon>
        <taxon>Bacillati</taxon>
        <taxon>Actinomycetota</taxon>
        <taxon>Actinomycetes</taxon>
        <taxon>Micromonosporales</taxon>
        <taxon>Micromonosporaceae</taxon>
        <taxon>Micromonospora</taxon>
    </lineage>
</organism>
<dbReference type="OrthoDB" id="3674617at2"/>
<protein>
    <recommendedName>
        <fullName evidence="2">DUF4142 domain-containing protein</fullName>
    </recommendedName>
</protein>
<evidence type="ECO:0000313" key="3">
    <source>
        <dbReference type="EMBL" id="SCG56443.1"/>
    </source>
</evidence>
<dbReference type="InterPro" id="IPR025419">
    <property type="entry name" value="DUF4142"/>
</dbReference>
<keyword evidence="1" id="KW-1133">Transmembrane helix</keyword>
<dbReference type="PANTHER" id="PTHR38593">
    <property type="entry name" value="BLR2558 PROTEIN"/>
    <property type="match status" value="1"/>
</dbReference>
<evidence type="ECO:0000259" key="2">
    <source>
        <dbReference type="Pfam" id="PF13628"/>
    </source>
</evidence>
<sequence length="247" mass="25971">MAPLESARRRPAHRTHRVALLLITLVAGLGVLPGVAVAAPGAQLNAADMTLLNGVRLAGLWEMPAGQMAAEKGQSARVRQIGAEISRQHGVLDQLVVDAANKLGATLPTDPTTEQKGWLAEMQNSTGARFDQIFVTRLRVAHGKIFPVIGAIRASTRDATVRKLADAANKFVSDHMAMLESTGLVRWQQLPPAALPPAQSDSLVAAAAANVGSGGRGAEVSTTVVWLVFLVALGTGGIATYRILRRS</sequence>
<keyword evidence="1" id="KW-0472">Membrane</keyword>
<dbReference type="InterPro" id="IPR012347">
    <property type="entry name" value="Ferritin-like"/>
</dbReference>
<dbReference type="Proteomes" id="UP000198221">
    <property type="component" value="Chromosome I"/>
</dbReference>
<evidence type="ECO:0000256" key="1">
    <source>
        <dbReference type="SAM" id="Phobius"/>
    </source>
</evidence>
<dbReference type="PANTHER" id="PTHR38593:SF1">
    <property type="entry name" value="BLR2558 PROTEIN"/>
    <property type="match status" value="1"/>
</dbReference>
<dbReference type="Gene3D" id="1.20.1260.10">
    <property type="match status" value="1"/>
</dbReference>
<reference evidence="4" key="1">
    <citation type="submission" date="2016-06" db="EMBL/GenBank/DDBJ databases">
        <authorList>
            <person name="Varghese N."/>
            <person name="Submissions Spin"/>
        </authorList>
    </citation>
    <scope>NUCLEOTIDE SEQUENCE [LARGE SCALE GENOMIC DNA]</scope>
    <source>
        <strain evidence="4">DSM 43819</strain>
    </source>
</reference>